<keyword evidence="4" id="KW-0256">Endoplasmic reticulum</keyword>
<evidence type="ECO:0000256" key="4">
    <source>
        <dbReference type="ARBA" id="ARBA00022824"/>
    </source>
</evidence>
<dbReference type="InterPro" id="IPR045811">
    <property type="entry name" value="MTP_lip-bd"/>
</dbReference>
<evidence type="ECO:0000256" key="3">
    <source>
        <dbReference type="ARBA" id="ARBA00022729"/>
    </source>
</evidence>
<evidence type="ECO:0000256" key="6">
    <source>
        <dbReference type="SAM" id="SignalP"/>
    </source>
</evidence>
<dbReference type="Pfam" id="PF01347">
    <property type="entry name" value="Vitellogenin_N"/>
    <property type="match status" value="1"/>
</dbReference>
<dbReference type="InterPro" id="IPR001747">
    <property type="entry name" value="Vitellogenin_N"/>
</dbReference>
<dbReference type="STRING" id="7370.A0A1I8NHN6"/>
<dbReference type="Pfam" id="PF19444">
    <property type="entry name" value="MTP_lip_bd"/>
    <property type="match status" value="1"/>
</dbReference>
<feature type="signal peptide" evidence="6">
    <location>
        <begin position="1"/>
        <end position="17"/>
    </location>
</feature>
<dbReference type="KEGG" id="mde:101894981"/>
<accession>A0A1I8NHN6</accession>
<name>A0A1I8NHN6_MUSDO</name>
<proteinExistence type="predicted"/>
<organism evidence="8">
    <name type="scientific">Musca domestica</name>
    <name type="common">House fly</name>
    <dbReference type="NCBI Taxonomy" id="7370"/>
    <lineage>
        <taxon>Eukaryota</taxon>
        <taxon>Metazoa</taxon>
        <taxon>Ecdysozoa</taxon>
        <taxon>Arthropoda</taxon>
        <taxon>Hexapoda</taxon>
        <taxon>Insecta</taxon>
        <taxon>Pterygota</taxon>
        <taxon>Neoptera</taxon>
        <taxon>Endopterygota</taxon>
        <taxon>Diptera</taxon>
        <taxon>Brachycera</taxon>
        <taxon>Muscomorpha</taxon>
        <taxon>Muscoidea</taxon>
        <taxon>Muscidae</taxon>
        <taxon>Musca</taxon>
    </lineage>
</organism>
<evidence type="ECO:0000256" key="2">
    <source>
        <dbReference type="ARBA" id="ARBA00022448"/>
    </source>
</evidence>
<dbReference type="InterPro" id="IPR011030">
    <property type="entry name" value="Lipovitellin_superhlx_dom"/>
</dbReference>
<evidence type="ECO:0000313" key="9">
    <source>
        <dbReference type="Proteomes" id="UP001652621"/>
    </source>
</evidence>
<dbReference type="VEuPathDB" id="VectorBase:MDOMA2_007026"/>
<feature type="chain" id="PRO_5044561672" evidence="6">
    <location>
        <begin position="18"/>
        <end position="888"/>
    </location>
</feature>
<dbReference type="Gene3D" id="1.25.10.20">
    <property type="entry name" value="Vitellinogen, superhelical"/>
    <property type="match status" value="1"/>
</dbReference>
<dbReference type="GO" id="GO:0042157">
    <property type="term" value="P:lipoprotein metabolic process"/>
    <property type="evidence" value="ECO:0007669"/>
    <property type="project" value="TreeGrafter"/>
</dbReference>
<feature type="domain" description="Vitellogenin" evidence="7">
    <location>
        <begin position="27"/>
        <end position="644"/>
    </location>
</feature>
<reference evidence="8" key="1">
    <citation type="submission" date="2020-05" db="UniProtKB">
        <authorList>
            <consortium name="EnsemblMetazoa"/>
        </authorList>
    </citation>
    <scope>IDENTIFICATION</scope>
    <source>
        <strain evidence="8">Aabys</strain>
    </source>
</reference>
<reference evidence="10" key="2">
    <citation type="submission" date="2025-04" db="UniProtKB">
        <authorList>
            <consortium name="RefSeq"/>
        </authorList>
    </citation>
    <scope>IDENTIFICATION</scope>
    <source>
        <strain evidence="10">Aabys</strain>
    </source>
</reference>
<dbReference type="SMART" id="SM00638">
    <property type="entry name" value="LPD_N"/>
    <property type="match status" value="1"/>
</dbReference>
<dbReference type="GO" id="GO:0008289">
    <property type="term" value="F:lipid binding"/>
    <property type="evidence" value="ECO:0007669"/>
    <property type="project" value="InterPro"/>
</dbReference>
<keyword evidence="9" id="KW-1185">Reference proteome</keyword>
<dbReference type="RefSeq" id="XP_005183893.1">
    <property type="nucleotide sequence ID" value="XM_005183836.3"/>
</dbReference>
<dbReference type="InterPro" id="IPR039988">
    <property type="entry name" value="MTTP"/>
</dbReference>
<evidence type="ECO:0000313" key="10">
    <source>
        <dbReference type="RefSeq" id="XP_005183893.1"/>
    </source>
</evidence>
<keyword evidence="3 6" id="KW-0732">Signal</keyword>
<dbReference type="VEuPathDB" id="VectorBase:MDOA015255"/>
<protein>
    <submittedName>
        <fullName evidence="10">Microsomal triglyceride transfer protein large subunit</fullName>
    </submittedName>
</protein>
<dbReference type="SUPFAM" id="SSF56968">
    <property type="entry name" value="Lipovitellin-phosvitin complex, beta-sheet shell regions"/>
    <property type="match status" value="1"/>
</dbReference>
<comment type="subcellular location">
    <subcellularLocation>
        <location evidence="1">Endoplasmic reticulum</location>
    </subcellularLocation>
</comment>
<dbReference type="InterPro" id="IPR015816">
    <property type="entry name" value="Vitellinogen_b-sht_N"/>
</dbReference>
<dbReference type="GO" id="GO:0016323">
    <property type="term" value="C:basolateral plasma membrane"/>
    <property type="evidence" value="ECO:0007669"/>
    <property type="project" value="TreeGrafter"/>
</dbReference>
<comment type="caution">
    <text evidence="5">Lacks conserved residue(s) required for the propagation of feature annotation.</text>
</comment>
<gene>
    <name evidence="8" type="primary">101894981</name>
    <name evidence="10" type="synonym">LOC101894981</name>
</gene>
<dbReference type="GO" id="GO:0005794">
    <property type="term" value="C:Golgi apparatus"/>
    <property type="evidence" value="ECO:0007669"/>
    <property type="project" value="TreeGrafter"/>
</dbReference>
<dbReference type="GO" id="GO:0005548">
    <property type="term" value="F:phospholipid transporter activity"/>
    <property type="evidence" value="ECO:0007669"/>
    <property type="project" value="InterPro"/>
</dbReference>
<dbReference type="Gene3D" id="2.30.230.10">
    <property type="entry name" value="Lipovitellin, beta-sheet shell regions, chain A"/>
    <property type="match status" value="1"/>
</dbReference>
<dbReference type="eggNOG" id="KOG4337">
    <property type="taxonomic scope" value="Eukaryota"/>
</dbReference>
<dbReference type="PROSITE" id="PS51211">
    <property type="entry name" value="VITELLOGENIN"/>
    <property type="match status" value="1"/>
</dbReference>
<dbReference type="Proteomes" id="UP001652621">
    <property type="component" value="Unplaced"/>
</dbReference>
<dbReference type="InterPro" id="IPR015819">
    <property type="entry name" value="Lipid_transp_b-sht_shell"/>
</dbReference>
<dbReference type="AlphaFoldDB" id="A0A1I8NHN6"/>
<evidence type="ECO:0000259" key="7">
    <source>
        <dbReference type="PROSITE" id="PS51211"/>
    </source>
</evidence>
<keyword evidence="2" id="KW-0813">Transport</keyword>
<dbReference type="SUPFAM" id="SSF48431">
    <property type="entry name" value="Lipovitellin-phosvitin complex, superhelical domain"/>
    <property type="match status" value="1"/>
</dbReference>
<dbReference type="EnsemblMetazoa" id="MDOA015255-RA">
    <property type="protein sequence ID" value="MDOA015255-PA"/>
    <property type="gene ID" value="MDOA015255"/>
</dbReference>
<dbReference type="OrthoDB" id="5865932at2759"/>
<dbReference type="PANTHER" id="PTHR13024">
    <property type="entry name" value="MICROSOMAL TRIGLYCERIDE TRANSFER PROTEIN, LARGE SUBUNIT"/>
    <property type="match status" value="1"/>
</dbReference>
<evidence type="ECO:0000313" key="8">
    <source>
        <dbReference type="EnsemblMetazoa" id="MDOA015255-PA"/>
    </source>
</evidence>
<evidence type="ECO:0000256" key="1">
    <source>
        <dbReference type="ARBA" id="ARBA00004240"/>
    </source>
</evidence>
<evidence type="ECO:0000256" key="5">
    <source>
        <dbReference type="PROSITE-ProRule" id="PRU00557"/>
    </source>
</evidence>
<dbReference type="PANTHER" id="PTHR13024:SF0">
    <property type="entry name" value="MICROSOMAL TRIACYLGLYCEROL TRANSFER PROTEIN"/>
    <property type="match status" value="1"/>
</dbReference>
<sequence>MILRFLIFNALLALCAATGTAPLFAPLVPFESQHYFSLVNKVTIKEMTHASSEETSYTFKTLLKVNSVWSKDKDQLLQLYFTENQVSTTDKKGREKIQQIHKIPDRPFYIGFEGHGPTKVLAHSYKDQSLLNLEKGIASLLQLQYKVGPMVEVDSSGMCNVFYNASSTRRVEKKKIDCSGWDLKMAYRSERALDISRLSSEKVDFDISPEGALLQAHSVEVHKLYLTAQPEIGTLIESVTTLKHVEESSEHLEQLQFESLSEAVESLLDWYRDFGIESDVDGAISEFGPVTLKNEIKKHAQQLSNKQIGHKELAEAFARLVPLARITHHDEFVEILQNHKDLHPQLVDLLGATQTFEAHKAINSTFKYNSLGDFDLLEKYLQSLAVGTHPELEIVQDLFEIAKSMDDSPLFKKIKSTVVQCMSSLAHHFEREVIEIDIRGYLTQQLKKDCGKDIDCKLLMIRGLQNVLDQKSIEPLMGYAFLAEDKLAVAAMQALRRFSVMHFHEPHRLAFTLIFFQNRKKYPTSARTIALDILLDMRPTKEQLGHILDYLASNDHHFEIKTYVIQKLRTYAEIHPKFKALLQMCLNERPHINNYHILGQKGFTSVLARPLSSSPAFNETLLSVQEVHKGVLRRGSVELLLTAGEWAASTFKLGIFTNGLESFMGGNNEVDGELEDDDEEEKEYDPISAGMEISVNGILHRPLIFFTGKAELMSHIWSGTVSEPTPAFQGTMLGHDHEHYLLLTSGATAHFTVIGARSVDLNGKAGFSLWNRNANTEIKQETGNAVFGKVKVGFTYATVTHEFVYSYEPKIVLQAHIDFYDELKLCMRLQRPEMFINVKNTKSAALHSTFDYVKTVHKNYSQKIPGYTIALNQKNNNMCNMVAKDLQH</sequence>
<dbReference type="GO" id="GO:0005783">
    <property type="term" value="C:endoplasmic reticulum"/>
    <property type="evidence" value="ECO:0007669"/>
    <property type="project" value="UniProtKB-SubCell"/>
</dbReference>